<evidence type="ECO:0000313" key="8">
    <source>
        <dbReference type="EMBL" id="KAJ3175523.1"/>
    </source>
</evidence>
<proteinExistence type="inferred from homology"/>
<dbReference type="GO" id="GO:0020037">
    <property type="term" value="F:heme binding"/>
    <property type="evidence" value="ECO:0007669"/>
    <property type="project" value="InterPro"/>
</dbReference>
<keyword evidence="7" id="KW-0503">Monooxygenase</keyword>
<dbReference type="Proteomes" id="UP001212152">
    <property type="component" value="Unassembled WGS sequence"/>
</dbReference>
<comment type="cofactor">
    <cofactor evidence="1 6">
        <name>heme</name>
        <dbReference type="ChEBI" id="CHEBI:30413"/>
    </cofactor>
</comment>
<evidence type="ECO:0000256" key="1">
    <source>
        <dbReference type="ARBA" id="ARBA00001971"/>
    </source>
</evidence>
<keyword evidence="9" id="KW-1185">Reference proteome</keyword>
<organism evidence="8 9">
    <name type="scientific">Geranomyces variabilis</name>
    <dbReference type="NCBI Taxonomy" id="109894"/>
    <lineage>
        <taxon>Eukaryota</taxon>
        <taxon>Fungi</taxon>
        <taxon>Fungi incertae sedis</taxon>
        <taxon>Chytridiomycota</taxon>
        <taxon>Chytridiomycota incertae sedis</taxon>
        <taxon>Chytridiomycetes</taxon>
        <taxon>Spizellomycetales</taxon>
        <taxon>Powellomycetaceae</taxon>
        <taxon>Geranomyces</taxon>
    </lineage>
</organism>
<dbReference type="PANTHER" id="PTHR24304">
    <property type="entry name" value="CYTOCHROME P450 FAMILY 7"/>
    <property type="match status" value="1"/>
</dbReference>
<dbReference type="CDD" id="cd11042">
    <property type="entry name" value="CYP51-like"/>
    <property type="match status" value="1"/>
</dbReference>
<evidence type="ECO:0000256" key="4">
    <source>
        <dbReference type="ARBA" id="ARBA00022723"/>
    </source>
</evidence>
<evidence type="ECO:0000256" key="6">
    <source>
        <dbReference type="PIRSR" id="PIRSR602403-1"/>
    </source>
</evidence>
<dbReference type="PROSITE" id="PS00086">
    <property type="entry name" value="CYTOCHROME_P450"/>
    <property type="match status" value="1"/>
</dbReference>
<keyword evidence="4 6" id="KW-0479">Metal-binding</keyword>
<comment type="similarity">
    <text evidence="2 7">Belongs to the cytochrome P450 family.</text>
</comment>
<dbReference type="InterPro" id="IPR036396">
    <property type="entry name" value="Cyt_P450_sf"/>
</dbReference>
<dbReference type="Pfam" id="PF00067">
    <property type="entry name" value="p450"/>
    <property type="match status" value="1"/>
</dbReference>
<evidence type="ECO:0000256" key="3">
    <source>
        <dbReference type="ARBA" id="ARBA00022617"/>
    </source>
</evidence>
<reference evidence="8" key="1">
    <citation type="submission" date="2020-05" db="EMBL/GenBank/DDBJ databases">
        <title>Phylogenomic resolution of chytrid fungi.</title>
        <authorList>
            <person name="Stajich J.E."/>
            <person name="Amses K."/>
            <person name="Simmons R."/>
            <person name="Seto K."/>
            <person name="Myers J."/>
            <person name="Bonds A."/>
            <person name="Quandt C.A."/>
            <person name="Barry K."/>
            <person name="Liu P."/>
            <person name="Grigoriev I."/>
            <person name="Longcore J.E."/>
            <person name="James T.Y."/>
        </authorList>
    </citation>
    <scope>NUCLEOTIDE SEQUENCE</scope>
    <source>
        <strain evidence="8">JEL0379</strain>
    </source>
</reference>
<keyword evidence="7" id="KW-0560">Oxidoreductase</keyword>
<dbReference type="InterPro" id="IPR002403">
    <property type="entry name" value="Cyt_P450_E_grp-IV"/>
</dbReference>
<dbReference type="GO" id="GO:0005506">
    <property type="term" value="F:iron ion binding"/>
    <property type="evidence" value="ECO:0007669"/>
    <property type="project" value="InterPro"/>
</dbReference>
<keyword evidence="5 6" id="KW-0408">Iron</keyword>
<dbReference type="GO" id="GO:0016705">
    <property type="term" value="F:oxidoreductase activity, acting on paired donors, with incorporation or reduction of molecular oxygen"/>
    <property type="evidence" value="ECO:0007669"/>
    <property type="project" value="InterPro"/>
</dbReference>
<dbReference type="Gene3D" id="1.10.630.10">
    <property type="entry name" value="Cytochrome P450"/>
    <property type="match status" value="1"/>
</dbReference>
<dbReference type="AlphaFoldDB" id="A0AAD5TH70"/>
<evidence type="ECO:0000256" key="7">
    <source>
        <dbReference type="RuleBase" id="RU000461"/>
    </source>
</evidence>
<accession>A0AAD5TH70</accession>
<feature type="binding site" description="axial binding residue" evidence="6">
    <location>
        <position position="497"/>
    </location>
    <ligand>
        <name>heme</name>
        <dbReference type="ChEBI" id="CHEBI:30413"/>
    </ligand>
    <ligandPart>
        <name>Fe</name>
        <dbReference type="ChEBI" id="CHEBI:18248"/>
    </ligandPart>
</feature>
<dbReference type="PRINTS" id="PR00465">
    <property type="entry name" value="EP450IV"/>
</dbReference>
<dbReference type="GO" id="GO:0004497">
    <property type="term" value="F:monooxygenase activity"/>
    <property type="evidence" value="ECO:0007669"/>
    <property type="project" value="UniProtKB-KW"/>
</dbReference>
<dbReference type="InterPro" id="IPR050529">
    <property type="entry name" value="CYP450_sterol_14alpha_dmase"/>
</dbReference>
<gene>
    <name evidence="8" type="primary">ERG11_1</name>
    <name evidence="8" type="ORF">HDU87_006186</name>
</gene>
<name>A0AAD5TH70_9FUNG</name>
<dbReference type="EMBL" id="JADGJQ010000051">
    <property type="protein sequence ID" value="KAJ3175523.1"/>
    <property type="molecule type" value="Genomic_DNA"/>
</dbReference>
<dbReference type="InterPro" id="IPR017972">
    <property type="entry name" value="Cyt_P450_CS"/>
</dbReference>
<sequence length="562" mass="61867">MSAAAVTAAAGNFAARFNSTVLPPLVADLVNHEKAPLYASLAALLLVVLIASSSSSSSSAASKSRKPLPPHVPHSVPLLGNAVPYGVQPVSYLRQCMDKFGDCFTFTMMGRKMTFCLDPDGNHFVFNVKLANATAEGAYDKLTVPVFGTEVVYDVPNSVLMEQKKFVKDALTTSAFKAYVPIIVDEARALFAAWPDSNESLELFPEMAELTIRTASHCLMGKEIRDQLHSNVAKLYHDLDAGFKPINVFFRWLPLPSYFARDRAHKIMTQTFLDILANRRTAAASIAAAVAADPSISAPPPPQDVLQSLMDAVYRDGSKMSDEAVAHMMIALLMAGQHTSSTSTSWIIFELARDPATVAALLREQAEVLTGDPNTPPHLLPELTYDALRKFTLLDRVMKESLRLHSPIHTVMRLVIQDLEYKGYTIPAGHFLCASPSVSQYDPAKFPNPEKFDPSRWETPTAGEDGIVGEWNINGVDIAQKAARSSYLPFGAGRHRCIGEFFAHKQIGAIISMFVREFEFEMKRDSKTGERPKAEPDFTSLIVMPVKGSSIEYRRREALRKA</sequence>
<dbReference type="PRINTS" id="PR00385">
    <property type="entry name" value="P450"/>
</dbReference>
<protein>
    <submittedName>
        <fullName evidence="8">Lanosterol 14-alpha-demethylase</fullName>
    </submittedName>
</protein>
<comment type="caution">
    <text evidence="8">The sequence shown here is derived from an EMBL/GenBank/DDBJ whole genome shotgun (WGS) entry which is preliminary data.</text>
</comment>
<dbReference type="InterPro" id="IPR001128">
    <property type="entry name" value="Cyt_P450"/>
</dbReference>
<dbReference type="SUPFAM" id="SSF48264">
    <property type="entry name" value="Cytochrome P450"/>
    <property type="match status" value="1"/>
</dbReference>
<dbReference type="PANTHER" id="PTHR24304:SF2">
    <property type="entry name" value="24-HYDROXYCHOLESTEROL 7-ALPHA-HYDROXYLASE"/>
    <property type="match status" value="1"/>
</dbReference>
<evidence type="ECO:0000256" key="2">
    <source>
        <dbReference type="ARBA" id="ARBA00010617"/>
    </source>
</evidence>
<keyword evidence="3 6" id="KW-0349">Heme</keyword>
<evidence type="ECO:0000313" key="9">
    <source>
        <dbReference type="Proteomes" id="UP001212152"/>
    </source>
</evidence>
<evidence type="ECO:0000256" key="5">
    <source>
        <dbReference type="ARBA" id="ARBA00023004"/>
    </source>
</evidence>